<keyword evidence="3" id="KW-1185">Reference proteome</keyword>
<dbReference type="PANTHER" id="PTHR47467">
    <property type="entry name" value="OS01G0867200 PROTEIN"/>
    <property type="match status" value="1"/>
</dbReference>
<organism evidence="2 3">
    <name type="scientific">Galdieria yellowstonensis</name>
    <dbReference type="NCBI Taxonomy" id="3028027"/>
    <lineage>
        <taxon>Eukaryota</taxon>
        <taxon>Rhodophyta</taxon>
        <taxon>Bangiophyceae</taxon>
        <taxon>Galdieriales</taxon>
        <taxon>Galdieriaceae</taxon>
        <taxon>Galdieria</taxon>
    </lineage>
</organism>
<comment type="caution">
    <text evidence="2">The sequence shown here is derived from an EMBL/GenBank/DDBJ whole genome shotgun (WGS) entry which is preliminary data.</text>
</comment>
<evidence type="ECO:0000313" key="3">
    <source>
        <dbReference type="Proteomes" id="UP001300502"/>
    </source>
</evidence>
<dbReference type="InterPro" id="IPR036322">
    <property type="entry name" value="WD40_repeat_dom_sf"/>
</dbReference>
<proteinExistence type="predicted"/>
<reference evidence="2 3" key="1">
    <citation type="submission" date="2022-07" db="EMBL/GenBank/DDBJ databases">
        <title>Genome-wide signatures of adaptation to extreme environments.</title>
        <authorList>
            <person name="Cho C.H."/>
            <person name="Yoon H.S."/>
        </authorList>
    </citation>
    <scope>NUCLEOTIDE SEQUENCE [LARGE SCALE GENOMIC DNA]</scope>
    <source>
        <strain evidence="2 3">108.79 E11</strain>
    </source>
</reference>
<dbReference type="Gene3D" id="2.130.10.10">
    <property type="entry name" value="YVTN repeat-like/Quinoprotein amine dehydrogenase"/>
    <property type="match status" value="1"/>
</dbReference>
<gene>
    <name evidence="2" type="ORF">GAYE_SCF67G6886</name>
</gene>
<evidence type="ECO:0000313" key="2">
    <source>
        <dbReference type="EMBL" id="KAK4528937.1"/>
    </source>
</evidence>
<accession>A0AAV9INC5</accession>
<dbReference type="Proteomes" id="UP001300502">
    <property type="component" value="Unassembled WGS sequence"/>
</dbReference>
<name>A0AAV9INC5_9RHOD</name>
<dbReference type="PANTHER" id="PTHR47467:SF1">
    <property type="entry name" value="WD40 REPEAT-CONTAINING PROTEIN"/>
    <property type="match status" value="1"/>
</dbReference>
<protein>
    <recommendedName>
        <fullName evidence="4">Transducin family protein / WD-40 repeat family protein</fullName>
    </recommendedName>
</protein>
<dbReference type="AlphaFoldDB" id="A0AAV9INC5"/>
<dbReference type="EMBL" id="JANCYU010000072">
    <property type="protein sequence ID" value="KAK4528937.1"/>
    <property type="molecule type" value="Genomic_DNA"/>
</dbReference>
<dbReference type="SUPFAM" id="SSF50978">
    <property type="entry name" value="WD40 repeat-like"/>
    <property type="match status" value="1"/>
</dbReference>
<evidence type="ECO:0008006" key="4">
    <source>
        <dbReference type="Google" id="ProtNLM"/>
    </source>
</evidence>
<dbReference type="InterPro" id="IPR015943">
    <property type="entry name" value="WD40/YVTN_repeat-like_dom_sf"/>
</dbReference>
<feature type="region of interest" description="Disordered" evidence="1">
    <location>
        <begin position="155"/>
        <end position="176"/>
    </location>
</feature>
<evidence type="ECO:0000256" key="1">
    <source>
        <dbReference type="SAM" id="MobiDB-lite"/>
    </source>
</evidence>
<sequence>MSPLLVPKLWDQDDDIPTKSSGGCWYDTCSLVQFQTNHIFSPASFLSSRIGVDVESGVVLVASGTKVYGIDITPNSGRKDTSTEWKPSRYDTEQLLHHWLPSYRLGVGGMDSIEHSSHRWEIQSLKMRRLSNHELQIVTVDGWGRAILSTATMTANEHRVDHEEEDEDKSHGGQRTSLVLHNTYTVAPISIQDGEQGWTGVDLDPWQLSRIAIARQFFRDLTIYDKDLATRQFALAYTPHAVHFVSLVSNQPPRSDWNNNNNNNNSTSDGCHLVACCQGSYLSIWDMRMGERGGRILDKCYGNGSLYAMDIAPDGNSIAIGGVDRIVSILDPRTWNVRDRWNHCLKYECKQLYFVGKEEKEEKEDNIIAVGVDNELACGYVGREGRGVDQRFKRPRMMSGASLVSNRRIFGFRADSRWIGVTKQSANGYEHVVGMSEYGNLYWLRMKSIGNDDAYKENK</sequence>